<reference evidence="1 2" key="2">
    <citation type="submission" date="2008-10" db="EMBL/GenBank/DDBJ databases">
        <authorList>
            <person name="Fulton L."/>
            <person name="Clifton S."/>
            <person name="Fulton B."/>
            <person name="Xu J."/>
            <person name="Minx P."/>
            <person name="Pepin K.H."/>
            <person name="Johnson M."/>
            <person name="Bhonagiri V."/>
            <person name="Nash W.E."/>
            <person name="Mardis E.R."/>
            <person name="Wilson R.K."/>
        </authorList>
    </citation>
    <scope>NUCLEOTIDE SEQUENCE [LARGE SCALE GENOMIC DNA]</scope>
    <source>
        <strain evidence="1 2">ATCC 29098</strain>
    </source>
</reference>
<dbReference type="AlphaFoldDB" id="B6WV35"/>
<protein>
    <submittedName>
        <fullName evidence="1">Uncharacterized protein</fullName>
    </submittedName>
</protein>
<comment type="caution">
    <text evidence="1">The sequence shown here is derived from an EMBL/GenBank/DDBJ whole genome shotgun (WGS) entry which is preliminary data.</text>
</comment>
<dbReference type="EMBL" id="ABXU01000061">
    <property type="protein sequence ID" value="EEB33084.1"/>
    <property type="molecule type" value="Genomic_DNA"/>
</dbReference>
<organism evidence="1 2">
    <name type="scientific">Desulfovibrio piger ATCC 29098</name>
    <dbReference type="NCBI Taxonomy" id="411464"/>
    <lineage>
        <taxon>Bacteria</taxon>
        <taxon>Pseudomonadati</taxon>
        <taxon>Thermodesulfobacteriota</taxon>
        <taxon>Desulfovibrionia</taxon>
        <taxon>Desulfovibrionales</taxon>
        <taxon>Desulfovibrionaceae</taxon>
        <taxon>Desulfovibrio</taxon>
    </lineage>
</organism>
<dbReference type="Proteomes" id="UP000003676">
    <property type="component" value="Unassembled WGS sequence"/>
</dbReference>
<dbReference type="HOGENOM" id="CLU_2092882_0_0_7"/>
<name>B6WV35_9BACT</name>
<sequence>MPPFLPAPTAAKLGAFLLRIDSPLTGIETVDQGAHIFHTIAAGTLAQGHGLGEIPGAYAVVPGCLADGHELQHIGQAQKPGFRQDRGGRLLDSSGHEKTSLQVDEFARRLAHRAVW</sequence>
<reference evidence="1 2" key="1">
    <citation type="submission" date="2008-10" db="EMBL/GenBank/DDBJ databases">
        <title>Draft genome sequence of Desulvovibrio piger (ATCC 29098).</title>
        <authorList>
            <person name="Sudarsanam P."/>
            <person name="Ley R."/>
            <person name="Guruge J."/>
            <person name="Turnbaugh P.J."/>
            <person name="Mahowald M."/>
            <person name="Liep D."/>
            <person name="Gordon J."/>
        </authorList>
    </citation>
    <scope>NUCLEOTIDE SEQUENCE [LARGE SCALE GENOMIC DNA]</scope>
    <source>
        <strain evidence="1 2">ATCC 29098</strain>
    </source>
</reference>
<evidence type="ECO:0000313" key="2">
    <source>
        <dbReference type="Proteomes" id="UP000003676"/>
    </source>
</evidence>
<proteinExistence type="predicted"/>
<gene>
    <name evidence="1" type="ORF">DESPIG_01950</name>
</gene>
<accession>B6WV35</accession>
<evidence type="ECO:0000313" key="1">
    <source>
        <dbReference type="EMBL" id="EEB33084.1"/>
    </source>
</evidence>